<gene>
    <name evidence="9" type="ORF">ALE3EI_0517</name>
</gene>
<feature type="transmembrane region" description="Helical" evidence="6">
    <location>
        <begin position="358"/>
        <end position="375"/>
    </location>
</feature>
<comment type="subcellular location">
    <subcellularLocation>
        <location evidence="1">Cell membrane</location>
        <topology evidence="1">Multi-pass membrane protein</topology>
    </subcellularLocation>
</comment>
<evidence type="ECO:0000259" key="7">
    <source>
        <dbReference type="Pfam" id="PF03772"/>
    </source>
</evidence>
<dbReference type="Pfam" id="PF03772">
    <property type="entry name" value="Competence"/>
    <property type="match status" value="1"/>
</dbReference>
<evidence type="ECO:0000256" key="6">
    <source>
        <dbReference type="SAM" id="Phobius"/>
    </source>
</evidence>
<feature type="transmembrane region" description="Helical" evidence="6">
    <location>
        <begin position="387"/>
        <end position="409"/>
    </location>
</feature>
<name>A0A7G8PRY1_9FLAO</name>
<dbReference type="PANTHER" id="PTHR30619:SF1">
    <property type="entry name" value="RECOMBINATION PROTEIN 2"/>
    <property type="match status" value="1"/>
</dbReference>
<keyword evidence="5 6" id="KW-0472">Membrane</keyword>
<feature type="transmembrane region" description="Helical" evidence="6">
    <location>
        <begin position="482"/>
        <end position="500"/>
    </location>
</feature>
<feature type="domain" description="DUF4131" evidence="8">
    <location>
        <begin position="34"/>
        <end position="188"/>
    </location>
</feature>
<evidence type="ECO:0000256" key="4">
    <source>
        <dbReference type="ARBA" id="ARBA00022989"/>
    </source>
</evidence>
<dbReference type="KEGG" id="alti:ALE3EI_0517"/>
<feature type="transmembrane region" description="Helical" evidence="6">
    <location>
        <begin position="57"/>
        <end position="78"/>
    </location>
</feature>
<dbReference type="Proteomes" id="UP000515514">
    <property type="component" value="Chromosome"/>
</dbReference>
<dbReference type="InterPro" id="IPR052159">
    <property type="entry name" value="Competence_DNA_uptake"/>
</dbReference>
<dbReference type="AlphaFoldDB" id="A0A7G8PRY1"/>
<keyword evidence="10" id="KW-1185">Reference proteome</keyword>
<dbReference type="RefSeq" id="WP_186990554.1">
    <property type="nucleotide sequence ID" value="NZ_CP052909.1"/>
</dbReference>
<evidence type="ECO:0000256" key="2">
    <source>
        <dbReference type="ARBA" id="ARBA00022475"/>
    </source>
</evidence>
<protein>
    <submittedName>
        <fullName evidence="9">Competence protein ComEC</fullName>
    </submittedName>
</protein>
<evidence type="ECO:0000256" key="3">
    <source>
        <dbReference type="ARBA" id="ARBA00022692"/>
    </source>
</evidence>
<dbReference type="GO" id="GO:0005886">
    <property type="term" value="C:plasma membrane"/>
    <property type="evidence" value="ECO:0007669"/>
    <property type="project" value="UniProtKB-SubCell"/>
</dbReference>
<dbReference type="InterPro" id="IPR004477">
    <property type="entry name" value="ComEC_N"/>
</dbReference>
<dbReference type="InterPro" id="IPR025405">
    <property type="entry name" value="DUF4131"/>
</dbReference>
<organism evidence="9 10">
    <name type="scientific">Constantimarinum furrinae</name>
    <dbReference type="NCBI Taxonomy" id="2562285"/>
    <lineage>
        <taxon>Bacteria</taxon>
        <taxon>Pseudomonadati</taxon>
        <taxon>Bacteroidota</taxon>
        <taxon>Flavobacteriia</taxon>
        <taxon>Flavobacteriales</taxon>
        <taxon>Flavobacteriaceae</taxon>
        <taxon>Altibacter/Constantimarinum group</taxon>
        <taxon>Constantimarinum</taxon>
    </lineage>
</organism>
<evidence type="ECO:0000259" key="8">
    <source>
        <dbReference type="Pfam" id="PF13567"/>
    </source>
</evidence>
<evidence type="ECO:0000256" key="5">
    <source>
        <dbReference type="ARBA" id="ARBA00023136"/>
    </source>
</evidence>
<dbReference type="PANTHER" id="PTHR30619">
    <property type="entry name" value="DNA INTERNALIZATION/COMPETENCE PROTEIN COMEC/REC2"/>
    <property type="match status" value="1"/>
</dbReference>
<keyword evidence="4 6" id="KW-1133">Transmembrane helix</keyword>
<accession>A0A7G8PRY1</accession>
<feature type="transmembrane region" description="Helical" evidence="6">
    <location>
        <begin position="507"/>
        <end position="527"/>
    </location>
</feature>
<feature type="domain" description="ComEC/Rec2-related protein" evidence="7">
    <location>
        <begin position="233"/>
        <end position="501"/>
    </location>
</feature>
<keyword evidence="3 6" id="KW-0812">Transmembrane</keyword>
<proteinExistence type="predicted"/>
<feature type="transmembrane region" description="Helical" evidence="6">
    <location>
        <begin position="253"/>
        <end position="275"/>
    </location>
</feature>
<dbReference type="Pfam" id="PF13567">
    <property type="entry name" value="DUF4131"/>
    <property type="match status" value="1"/>
</dbReference>
<feature type="transmembrane region" description="Helical" evidence="6">
    <location>
        <begin position="31"/>
        <end position="50"/>
    </location>
</feature>
<feature type="transmembrane region" description="Helical" evidence="6">
    <location>
        <begin position="287"/>
        <end position="304"/>
    </location>
</feature>
<reference evidence="9 10" key="1">
    <citation type="submission" date="2020-04" db="EMBL/GenBank/DDBJ databases">
        <title>Genome sequence of Altibacter aquimarinus strain ALE3EI.</title>
        <authorList>
            <person name="Oh H.-M."/>
            <person name="Jang D."/>
        </authorList>
    </citation>
    <scope>NUCLEOTIDE SEQUENCE [LARGE SCALE GENOMIC DNA]</scope>
    <source>
        <strain evidence="9 10">ALE3EI</strain>
    </source>
</reference>
<keyword evidence="2" id="KW-1003">Cell membrane</keyword>
<dbReference type="NCBIfam" id="TIGR00360">
    <property type="entry name" value="ComEC_N-term"/>
    <property type="match status" value="1"/>
</dbReference>
<evidence type="ECO:0000313" key="9">
    <source>
        <dbReference type="EMBL" id="QNJ97097.1"/>
    </source>
</evidence>
<sequence length="674" mass="76282">MNFINFAVVKFSICLALGIITAQAFGVNSLLIPVILVFCLLLLITAWFYSRRQLLQNAFFGSITFCCFFLIGYCNYQFRSPLAQTNHYSVFIDTSQTELLQLKITDVLKSDNYYHKYIADIYRVDSIPAEGKILLSVKKDSVEGLFAIDNELLISSGIKPFTPALNPHQFDYAAYMNSLGVLFQLQIDHRAIIQFSNGEKSVRGVADGIRNYFLKKLKASSISSEERSIIQALLLGHKTEISKELYSNYAKAGAVHILAVSGLHVGILFLIFSWLLRPVLYVRHGKIIKAGMIILLLFSFALLAGWSPSVVRAATMFSLFAFAGIIKRPTNSINTLFLSFFILLLCKPQRLFHIGFQLSYLAVFFILWVQPRLYEVYSPKNYFLRKAWAISTVSIAAQLGVLPLTLYYFHQFPGLFLLTNLVILPFLALLLGVGLLILLLLSLNSLPTEIAEAYNVMILSLNSFIEWVAGKEFFLIGDIHFSELKVISVYLVIIGIVLLLKRFSFERCMLCMVSLIFLVAVLVHTNLSGETQLILFHKSRSTIMGIQQRRALVVYSEEPLKNIKQLGLIKDYRIGKGIRNYSEAPLPQILQYKSQLILFVDSTGVYPPASNIDIIILRESPKINMDRLIDSLQPRQIVADGSNYLGLVKRWKQTCKIRKLPFHHTGEKGAFILE</sequence>
<feature type="transmembrane region" description="Helical" evidence="6">
    <location>
        <begin position="7"/>
        <end position="25"/>
    </location>
</feature>
<feature type="transmembrane region" description="Helical" evidence="6">
    <location>
        <begin position="415"/>
        <end position="441"/>
    </location>
</feature>
<dbReference type="EMBL" id="CP052909">
    <property type="protein sequence ID" value="QNJ97097.1"/>
    <property type="molecule type" value="Genomic_DNA"/>
</dbReference>
<evidence type="ECO:0000256" key="1">
    <source>
        <dbReference type="ARBA" id="ARBA00004651"/>
    </source>
</evidence>
<evidence type="ECO:0000313" key="10">
    <source>
        <dbReference type="Proteomes" id="UP000515514"/>
    </source>
</evidence>